<feature type="domain" description="Nucleoside phosphorylase" evidence="3">
    <location>
        <begin position="15"/>
        <end position="135"/>
    </location>
</feature>
<evidence type="ECO:0000259" key="3">
    <source>
        <dbReference type="Pfam" id="PF01048"/>
    </source>
</evidence>
<dbReference type="InterPro" id="IPR054471">
    <property type="entry name" value="GPIID_WHD"/>
</dbReference>
<dbReference type="SUPFAM" id="SSF53167">
    <property type="entry name" value="Purine and uridine phosphorylases"/>
    <property type="match status" value="1"/>
</dbReference>
<feature type="domain" description="GPI inositol-deacylase winged helix" evidence="4">
    <location>
        <begin position="899"/>
        <end position="976"/>
    </location>
</feature>
<dbReference type="VEuPathDB" id="FungiDB:ATEG_02245"/>
<dbReference type="EMBL" id="BLJY01000002">
    <property type="protein sequence ID" value="GFF13232.1"/>
    <property type="molecule type" value="Genomic_DNA"/>
</dbReference>
<evidence type="ECO:0000259" key="5">
    <source>
        <dbReference type="Pfam" id="PF24883"/>
    </source>
</evidence>
<gene>
    <name evidence="6" type="ORF">ATEIFO6365_0002034200</name>
</gene>
<feature type="compositionally biased region" description="Polar residues" evidence="2">
    <location>
        <begin position="1226"/>
        <end position="1238"/>
    </location>
</feature>
<keyword evidence="1" id="KW-0677">Repeat</keyword>
<dbReference type="InterPro" id="IPR027417">
    <property type="entry name" value="P-loop_NTPase"/>
</dbReference>
<dbReference type="OrthoDB" id="443402at2759"/>
<dbReference type="Gene3D" id="3.40.50.1580">
    <property type="entry name" value="Nucleoside phosphorylase domain"/>
    <property type="match status" value="1"/>
</dbReference>
<name>A0A5M3YYT4_ASPTE</name>
<evidence type="ECO:0000259" key="4">
    <source>
        <dbReference type="Pfam" id="PF22939"/>
    </source>
</evidence>
<dbReference type="AlphaFoldDB" id="A0A5M3YYT4"/>
<sequence length="1238" mass="141339">MDTSNQRPLDRSGFEIAIICALPLETHAVLCSLDEIWYEAGQHYRKAAGDCNTYDYGRIGVHSVVLLTLGGMGKVKASTAAQSLRMSFSSIKLALLVGICGGVPFKSDGSEVILGDVILSESIVEFDFGRRYHGNIISKNTILDVHGRPNEEILGLLQRWKVPSLLAHLRERSWEHLKGLLKHPLVQTVYPGQEEDKLFPAYYIHRHHSHCVDCDAIGSGCSRAREASCGDLQCDERRLVPRRRLNTELIPEHGLPIPSIHFGTIGTSDSVMKSAHDRDEYAQSRGIVAFEMEGAGVWNKFNSLIIKGVCDYSDSHKNNDWQDYAAAVAASVAKGVLSQYVLAQRPQTEAPNSSLQPSPHALRLFSSQATSAESTSSPASLPCDLFEQALRDFEEQLSDEQVETFKSTTFGSLMKQLKKIQEEKQKTKSLRNFRQDSEIPEALTFLCGPTKLLLQITKDRQEWLDELLSTYDKLGRDLPIFAHHRDAIKDDLAQQRLLILLFRDILDIQSRLVKLFSGNALTDVFKPFINDFHRRFEHIRSQIRAHRRLLEDKADSMAIHAHIQDMEKGTFDFNEREVEKQGQQFNVIRDWLPGIDVEVDHYSFYHDPSRSYSRGDWILETGQVKKWLSIEPSQLPQSMLWINGRPGAGKTYLASTIIESCTETNSWVTAYFYCKEMDESRNTAVAIFRTLLLQLVRQQPELIPYCHHMLKNSDSPVLSAFPKAKTVLNVFCERARRLHIVIDGIDESAPAERKLLLDTFRDMCRNFDQRAPGTFRVLILSRPIPEIKSVLQFADDLNLNAEHNRDDIQKYCQRRLGELEKFQLDDKTLQDVAHMVSSRADGIFLFAKLVMGNLATQPNRDRFNAEITSTNVPTQLKDAYNRIMERLKADLSSIQFSYTQQLLGWLVCSKRPFKWTEVQIALCVDLDGWETADELNTGLMLRDDVQKICGSLVQILDGDRVEFVHSTAREYISEQSDISIAAVECDLALRCLHYLTLDIFDPYVADEDLRYYVVRGDLGFQDYATSAWFMHVKQLIEGKDDFLADDKLVTRLTHIMDGFVQCYPDAFPPVSSSHNSYQDCSAFRIYPFYENMVRVWSHIISEQRKDIISRNNVSIALLGQTLVRNRQLLESMAMEEETDLAMQYGLNIFRCSKILCFYFHEGFQSAVTRDNHVKSHERPHHSHEEFSSRRMRPQRLLCSREPADSDWDAMGMSRLPQKLYTEDNSGRASANTYGGETV</sequence>
<feature type="region of interest" description="Disordered" evidence="2">
    <location>
        <begin position="1218"/>
        <end position="1238"/>
    </location>
</feature>
<dbReference type="Pfam" id="PF22939">
    <property type="entry name" value="WHD_GPIID"/>
    <property type="match status" value="1"/>
</dbReference>
<keyword evidence="7" id="KW-1185">Reference proteome</keyword>
<organism evidence="6 7">
    <name type="scientific">Aspergillus terreus</name>
    <dbReference type="NCBI Taxonomy" id="33178"/>
    <lineage>
        <taxon>Eukaryota</taxon>
        <taxon>Fungi</taxon>
        <taxon>Dikarya</taxon>
        <taxon>Ascomycota</taxon>
        <taxon>Pezizomycotina</taxon>
        <taxon>Eurotiomycetes</taxon>
        <taxon>Eurotiomycetidae</taxon>
        <taxon>Eurotiales</taxon>
        <taxon>Aspergillaceae</taxon>
        <taxon>Aspergillus</taxon>
        <taxon>Aspergillus subgen. Circumdati</taxon>
    </lineage>
</organism>
<reference evidence="6 7" key="1">
    <citation type="submission" date="2020-01" db="EMBL/GenBank/DDBJ databases">
        <title>Aspergillus terreus IFO 6365 whole genome shotgun sequence.</title>
        <authorList>
            <person name="Kanamasa S."/>
            <person name="Takahashi H."/>
        </authorList>
    </citation>
    <scope>NUCLEOTIDE SEQUENCE [LARGE SCALE GENOMIC DNA]</scope>
    <source>
        <strain evidence="6 7">IFO 6365</strain>
    </source>
</reference>
<dbReference type="PANTHER" id="PTHR10039">
    <property type="entry name" value="AMELOGENIN"/>
    <property type="match status" value="1"/>
</dbReference>
<proteinExistence type="predicted"/>
<dbReference type="Gene3D" id="3.40.50.300">
    <property type="entry name" value="P-loop containing nucleotide triphosphate hydrolases"/>
    <property type="match status" value="1"/>
</dbReference>
<dbReference type="Pfam" id="PF01048">
    <property type="entry name" value="PNP_UDP_1"/>
    <property type="match status" value="1"/>
</dbReference>
<feature type="compositionally biased region" description="Basic and acidic residues" evidence="2">
    <location>
        <begin position="1174"/>
        <end position="1188"/>
    </location>
</feature>
<accession>A0A5M3YYT4</accession>
<dbReference type="GO" id="GO:0009116">
    <property type="term" value="P:nucleoside metabolic process"/>
    <property type="evidence" value="ECO:0007669"/>
    <property type="project" value="InterPro"/>
</dbReference>
<feature type="domain" description="Nephrocystin 3-like N-terminal" evidence="5">
    <location>
        <begin position="615"/>
        <end position="782"/>
    </location>
</feature>
<evidence type="ECO:0000256" key="2">
    <source>
        <dbReference type="SAM" id="MobiDB-lite"/>
    </source>
</evidence>
<dbReference type="Proteomes" id="UP000452235">
    <property type="component" value="Unassembled WGS sequence"/>
</dbReference>
<evidence type="ECO:0000256" key="1">
    <source>
        <dbReference type="ARBA" id="ARBA00022737"/>
    </source>
</evidence>
<dbReference type="GO" id="GO:0003824">
    <property type="term" value="F:catalytic activity"/>
    <property type="evidence" value="ECO:0007669"/>
    <property type="project" value="InterPro"/>
</dbReference>
<dbReference type="PANTHER" id="PTHR10039:SF14">
    <property type="entry name" value="NACHT DOMAIN-CONTAINING PROTEIN"/>
    <property type="match status" value="1"/>
</dbReference>
<comment type="caution">
    <text evidence="6">The sequence shown here is derived from an EMBL/GenBank/DDBJ whole genome shotgun (WGS) entry which is preliminary data.</text>
</comment>
<dbReference type="InterPro" id="IPR056884">
    <property type="entry name" value="NPHP3-like_N"/>
</dbReference>
<protein>
    <submittedName>
        <fullName evidence="6">Zinc finger protein</fullName>
    </submittedName>
</protein>
<evidence type="ECO:0000313" key="7">
    <source>
        <dbReference type="Proteomes" id="UP000452235"/>
    </source>
</evidence>
<feature type="region of interest" description="Disordered" evidence="2">
    <location>
        <begin position="1174"/>
        <end position="1193"/>
    </location>
</feature>
<dbReference type="SUPFAM" id="SSF52540">
    <property type="entry name" value="P-loop containing nucleoside triphosphate hydrolases"/>
    <property type="match status" value="1"/>
</dbReference>
<dbReference type="InterPro" id="IPR035994">
    <property type="entry name" value="Nucleoside_phosphorylase_sf"/>
</dbReference>
<dbReference type="Pfam" id="PF24883">
    <property type="entry name" value="NPHP3_N"/>
    <property type="match status" value="1"/>
</dbReference>
<evidence type="ECO:0000313" key="6">
    <source>
        <dbReference type="EMBL" id="GFF13232.1"/>
    </source>
</evidence>
<dbReference type="InterPro" id="IPR000845">
    <property type="entry name" value="Nucleoside_phosphorylase_d"/>
</dbReference>